<evidence type="ECO:0000256" key="1">
    <source>
        <dbReference type="SAM" id="MobiDB-lite"/>
    </source>
</evidence>
<dbReference type="AlphaFoldDB" id="V8PC60"/>
<proteinExistence type="predicted"/>
<organism evidence="3 4">
    <name type="scientific">Ophiophagus hannah</name>
    <name type="common">King cobra</name>
    <name type="synonym">Naja hannah</name>
    <dbReference type="NCBI Taxonomy" id="8665"/>
    <lineage>
        <taxon>Eukaryota</taxon>
        <taxon>Metazoa</taxon>
        <taxon>Chordata</taxon>
        <taxon>Craniata</taxon>
        <taxon>Vertebrata</taxon>
        <taxon>Euteleostomi</taxon>
        <taxon>Lepidosauria</taxon>
        <taxon>Squamata</taxon>
        <taxon>Bifurcata</taxon>
        <taxon>Unidentata</taxon>
        <taxon>Episquamata</taxon>
        <taxon>Toxicofera</taxon>
        <taxon>Serpentes</taxon>
        <taxon>Colubroidea</taxon>
        <taxon>Elapidae</taxon>
        <taxon>Elapinae</taxon>
        <taxon>Ophiophagus</taxon>
    </lineage>
</organism>
<keyword evidence="2" id="KW-0732">Signal</keyword>
<evidence type="ECO:0000313" key="3">
    <source>
        <dbReference type="EMBL" id="ETE72139.1"/>
    </source>
</evidence>
<protein>
    <submittedName>
        <fullName evidence="3">Uncharacterized protein</fullName>
    </submittedName>
</protein>
<accession>V8PC60</accession>
<comment type="caution">
    <text evidence="3">The sequence shown here is derived from an EMBL/GenBank/DDBJ whole genome shotgun (WGS) entry which is preliminary data.</text>
</comment>
<feature type="signal peptide" evidence="2">
    <location>
        <begin position="1"/>
        <end position="23"/>
    </location>
</feature>
<feature type="region of interest" description="Disordered" evidence="1">
    <location>
        <begin position="370"/>
        <end position="394"/>
    </location>
</feature>
<feature type="region of interest" description="Disordered" evidence="1">
    <location>
        <begin position="264"/>
        <end position="289"/>
    </location>
</feature>
<dbReference type="Proteomes" id="UP000018936">
    <property type="component" value="Unassembled WGS sequence"/>
</dbReference>
<keyword evidence="4" id="KW-1185">Reference proteome</keyword>
<gene>
    <name evidence="3" type="ORF">L345_02063</name>
</gene>
<dbReference type="EMBL" id="AZIM01000267">
    <property type="protein sequence ID" value="ETE72139.1"/>
    <property type="molecule type" value="Genomic_DNA"/>
</dbReference>
<name>V8PC60_OPHHA</name>
<evidence type="ECO:0000256" key="2">
    <source>
        <dbReference type="SAM" id="SignalP"/>
    </source>
</evidence>
<feature type="non-terminal residue" evidence="3">
    <location>
        <position position="1"/>
    </location>
</feature>
<sequence>MTWLAPETCGISWLGCMWPLVFQVEGPFKCQAQHSIFLKGFVLSNHLLPENDGVCIGPSPYLLNSTSAMSSLNPVEMHWEQMWSFMDVRRETKQTVDSRRGSWKGPDGLLSPQKGQDLEDRTGVLVLLFARGMGWVEVAQDYGYWNSWSLISLCLLRSRKFPAFSKSGLRPLATAHYKPKAGSAVQLPKFLTSTFRKAQNEVMHNLECGLLTSQPLHSFAPNDEQHQKVADTQRRFITINIGTHLLGVERRQAPGETCRREMERAVGSGWQQNKGPPARSRPGGEESPRTVATISRWQVLHLARRWREQPSNRGLNRPQMADCVQECLSERAEAWKGRPGRGLSHHGYKGVMHVHTKTHIQERGRVLARERPKEEGGKTGWEGGREGGREKGPRLLAGGWPRSLEFDSWAWYLGWVRPTFNTEVRLKEEKRLPGIAAPAVWEGSGSSAVWQL</sequence>
<reference evidence="3 4" key="1">
    <citation type="journal article" date="2013" name="Proc. Natl. Acad. Sci. U.S.A.">
        <title>The king cobra genome reveals dynamic gene evolution and adaptation in the snake venom system.</title>
        <authorList>
            <person name="Vonk F.J."/>
            <person name="Casewell N.R."/>
            <person name="Henkel C.V."/>
            <person name="Heimberg A.M."/>
            <person name="Jansen H.J."/>
            <person name="McCleary R.J."/>
            <person name="Kerkkamp H.M."/>
            <person name="Vos R.A."/>
            <person name="Guerreiro I."/>
            <person name="Calvete J.J."/>
            <person name="Wuster W."/>
            <person name="Woods A.E."/>
            <person name="Logan J.M."/>
            <person name="Harrison R.A."/>
            <person name="Castoe T.A."/>
            <person name="de Koning A.P."/>
            <person name="Pollock D.D."/>
            <person name="Yandell M."/>
            <person name="Calderon D."/>
            <person name="Renjifo C."/>
            <person name="Currier R.B."/>
            <person name="Salgado D."/>
            <person name="Pla D."/>
            <person name="Sanz L."/>
            <person name="Hyder A.S."/>
            <person name="Ribeiro J.M."/>
            <person name="Arntzen J.W."/>
            <person name="van den Thillart G.E."/>
            <person name="Boetzer M."/>
            <person name="Pirovano W."/>
            <person name="Dirks R.P."/>
            <person name="Spaink H.P."/>
            <person name="Duboule D."/>
            <person name="McGlinn E."/>
            <person name="Kini R.M."/>
            <person name="Richardson M.K."/>
        </authorList>
    </citation>
    <scope>NUCLEOTIDE SEQUENCE</scope>
    <source>
        <tissue evidence="3">Blood</tissue>
    </source>
</reference>
<feature type="compositionally biased region" description="Basic and acidic residues" evidence="1">
    <location>
        <begin position="370"/>
        <end position="393"/>
    </location>
</feature>
<evidence type="ECO:0000313" key="4">
    <source>
        <dbReference type="Proteomes" id="UP000018936"/>
    </source>
</evidence>
<feature type="chain" id="PRO_5004771352" evidence="2">
    <location>
        <begin position="24"/>
        <end position="452"/>
    </location>
</feature>